<feature type="transmembrane region" description="Helical" evidence="1">
    <location>
        <begin position="115"/>
        <end position="133"/>
    </location>
</feature>
<sequence>MIRLAAFLCGALFGLGLLVSDMANPARVLAFLDVAGAWDPSLALVMAGALIPSAAAYRWMRVRGRPVLAASLHVPRNRTIDRNLVAGAAVFGVGWGLAGVCPGPAIALLGTGQPFALVFATAMVAGVLLHGFLHRPGGAAGAGHRGPAQ</sequence>
<organism evidence="2 3">
    <name type="scientific">Stenotrophomonas maltophilia</name>
    <name type="common">Pseudomonas maltophilia</name>
    <name type="synonym">Xanthomonas maltophilia</name>
    <dbReference type="NCBI Taxonomy" id="40324"/>
    <lineage>
        <taxon>Bacteria</taxon>
        <taxon>Pseudomonadati</taxon>
        <taxon>Pseudomonadota</taxon>
        <taxon>Gammaproteobacteria</taxon>
        <taxon>Lysobacterales</taxon>
        <taxon>Lysobacteraceae</taxon>
        <taxon>Stenotrophomonas</taxon>
        <taxon>Stenotrophomonas maltophilia group</taxon>
    </lineage>
</organism>
<dbReference type="Proteomes" id="UP000092256">
    <property type="component" value="Unassembled WGS sequence"/>
</dbReference>
<feature type="transmembrane region" description="Helical" evidence="1">
    <location>
        <begin position="40"/>
        <end position="60"/>
    </location>
</feature>
<dbReference type="RefSeq" id="WP_065198560.1">
    <property type="nucleotide sequence ID" value="NZ_LYVJ01000004.1"/>
</dbReference>
<comment type="caution">
    <text evidence="2">The sequence shown here is derived from an EMBL/GenBank/DDBJ whole genome shotgun (WGS) entry which is preliminary data.</text>
</comment>
<dbReference type="AlphaFoldDB" id="A0A1A6XZQ0"/>
<accession>A0A1A6XZQ0</accession>
<dbReference type="OrthoDB" id="9790409at2"/>
<evidence type="ECO:0000256" key="1">
    <source>
        <dbReference type="SAM" id="Phobius"/>
    </source>
</evidence>
<keyword evidence="1" id="KW-0812">Transmembrane</keyword>
<feature type="transmembrane region" description="Helical" evidence="1">
    <location>
        <begin position="84"/>
        <end position="109"/>
    </location>
</feature>
<dbReference type="Pfam" id="PF20398">
    <property type="entry name" value="DUF6691"/>
    <property type="match status" value="1"/>
</dbReference>
<reference evidence="2 3" key="1">
    <citation type="submission" date="2016-05" db="EMBL/GenBank/DDBJ databases">
        <title>Draft Genome Sequences of Stenotrophomonas maltophilia Strains Sm32COP, Sm41DVV, Sm46PAILV, SmF3, SmF22, SmSOFb1 and SmCVFa1, Isolated from Different Manures, in France.</title>
        <authorList>
            <person name="Nazaret S."/>
            <person name="Bodilis J."/>
        </authorList>
    </citation>
    <scope>NUCLEOTIDE SEQUENCE [LARGE SCALE GENOMIC DNA]</scope>
    <source>
        <strain evidence="2 3">Sm46PAILV</strain>
    </source>
</reference>
<name>A0A1A6XZQ0_STEMA</name>
<gene>
    <name evidence="2" type="ORF">A9K58_06370</name>
</gene>
<evidence type="ECO:0000313" key="2">
    <source>
        <dbReference type="EMBL" id="OBU68438.1"/>
    </source>
</evidence>
<dbReference type="InterPro" id="IPR046513">
    <property type="entry name" value="DUF6691"/>
</dbReference>
<proteinExistence type="predicted"/>
<keyword evidence="1" id="KW-1133">Transmembrane helix</keyword>
<evidence type="ECO:0000313" key="3">
    <source>
        <dbReference type="Proteomes" id="UP000092256"/>
    </source>
</evidence>
<keyword evidence="1" id="KW-0472">Membrane</keyword>
<protein>
    <submittedName>
        <fullName evidence="2">Transporter</fullName>
    </submittedName>
</protein>
<dbReference type="EMBL" id="LYVJ01000004">
    <property type="protein sequence ID" value="OBU68438.1"/>
    <property type="molecule type" value="Genomic_DNA"/>
</dbReference>